<protein>
    <submittedName>
        <fullName evidence="4">Cysteine synthase family protein</fullName>
    </submittedName>
</protein>
<evidence type="ECO:0000313" key="5">
    <source>
        <dbReference type="Proteomes" id="UP001056500"/>
    </source>
</evidence>
<evidence type="ECO:0000313" key="4">
    <source>
        <dbReference type="EMBL" id="USG66585.1"/>
    </source>
</evidence>
<dbReference type="InterPro" id="IPR001926">
    <property type="entry name" value="TrpB-like_PALP"/>
</dbReference>
<dbReference type="PANTHER" id="PTHR10314">
    <property type="entry name" value="CYSTATHIONINE BETA-SYNTHASE"/>
    <property type="match status" value="1"/>
</dbReference>
<dbReference type="Gene3D" id="3.40.50.1100">
    <property type="match status" value="2"/>
</dbReference>
<gene>
    <name evidence="4" type="ORF">NDK47_04600</name>
</gene>
<evidence type="ECO:0000256" key="2">
    <source>
        <dbReference type="ARBA" id="ARBA00022898"/>
    </source>
</evidence>
<dbReference type="EMBL" id="CP098755">
    <property type="protein sequence ID" value="USG66585.1"/>
    <property type="molecule type" value="Genomic_DNA"/>
</dbReference>
<dbReference type="Proteomes" id="UP001056500">
    <property type="component" value="Chromosome"/>
</dbReference>
<dbReference type="SUPFAM" id="SSF53686">
    <property type="entry name" value="Tryptophan synthase beta subunit-like PLP-dependent enzymes"/>
    <property type="match status" value="1"/>
</dbReference>
<dbReference type="CDD" id="cd01561">
    <property type="entry name" value="CBS_like"/>
    <property type="match status" value="1"/>
</dbReference>
<evidence type="ECO:0000256" key="1">
    <source>
        <dbReference type="ARBA" id="ARBA00001933"/>
    </source>
</evidence>
<sequence>MNQCMNIIDLIGTTPLIRLRLGEGSKALAYAKLELLNPYGMKDRVAKAMILEAKRTGELQDGAPIVESSSGTLALGVTMIGTYLGHEVHIVTDPRIDELTLAKLKALGAHVHIVEKMQASGGWQSARLAYLQGLMLKYPNAYWPKQYENPQNPLAYETLADDLVGELGRVDYLVGSVGSGGSLCGTAKALLRKNPHLRVVAVDAVGSVIFYQTDNPKRLQSGLGNSLRSPNVDFSVIDEVHWLNDEEAFTWTRELARQEKIFAGNSSGSVYAVARWLSTQAAEDAVIACIFPDRGDRYVQSIYSDDFFQAHHLNPDGLSLSPQHIEKLQDVSAWAYFHFQKGKFEHEEKVAVY</sequence>
<dbReference type="InterPro" id="IPR036052">
    <property type="entry name" value="TrpB-like_PALP_sf"/>
</dbReference>
<dbReference type="InterPro" id="IPR050214">
    <property type="entry name" value="Cys_Synth/Cystath_Beta-Synth"/>
</dbReference>
<evidence type="ECO:0000259" key="3">
    <source>
        <dbReference type="Pfam" id="PF00291"/>
    </source>
</evidence>
<dbReference type="RefSeq" id="WP_251873693.1">
    <property type="nucleotide sequence ID" value="NZ_CP098755.1"/>
</dbReference>
<dbReference type="Pfam" id="PF00291">
    <property type="entry name" value="PALP"/>
    <property type="match status" value="1"/>
</dbReference>
<proteinExistence type="predicted"/>
<name>A0ABY4WHG4_9BACL</name>
<reference evidence="4" key="1">
    <citation type="submission" date="2022-06" db="EMBL/GenBank/DDBJ databases">
        <title>Genome sequencing of Brevibacillus sp. BB3-R1.</title>
        <authorList>
            <person name="Heo J."/>
            <person name="Lee D."/>
            <person name="Won M."/>
            <person name="Han B.-H."/>
            <person name="Hong S.-B."/>
            <person name="Kwon S.-W."/>
        </authorList>
    </citation>
    <scope>NUCLEOTIDE SEQUENCE</scope>
    <source>
        <strain evidence="4">BB3-R1</strain>
    </source>
</reference>
<comment type="cofactor">
    <cofactor evidence="1">
        <name>pyridoxal 5'-phosphate</name>
        <dbReference type="ChEBI" id="CHEBI:597326"/>
    </cofactor>
</comment>
<accession>A0ABY4WHG4</accession>
<organism evidence="4 5">
    <name type="scientific">Brevibacillus ruminantium</name>
    <dbReference type="NCBI Taxonomy" id="2950604"/>
    <lineage>
        <taxon>Bacteria</taxon>
        <taxon>Bacillati</taxon>
        <taxon>Bacillota</taxon>
        <taxon>Bacilli</taxon>
        <taxon>Bacillales</taxon>
        <taxon>Paenibacillaceae</taxon>
        <taxon>Brevibacillus</taxon>
    </lineage>
</organism>
<feature type="domain" description="Tryptophan synthase beta chain-like PALP" evidence="3">
    <location>
        <begin position="9"/>
        <end position="293"/>
    </location>
</feature>
<keyword evidence="5" id="KW-1185">Reference proteome</keyword>
<keyword evidence="2" id="KW-0663">Pyridoxal phosphate</keyword>